<sequence length="531" mass="60560">MLRGKEVFKKGIKWLPGFDSNLEVWNDDWTSFGPLRSIIHGPLSKEAAVLKIKDVVDLTGRWDWPLFQMDFPEEVLSDIQATPVPFSDRFKDRWKESSHPHPALREPVRPPLHPPLLRPLPVLFPYWSCIFSSFCGLCVLANVNLRSVGMEERMTDAEDTRLWPEAVEKHFIDILLEEDAKGNMPQGQFKTGTWTIIMTEFNHRTNKNYNKTQLTQKYQRLKTRHRTFSQLIARTGMGWDPISNTVTASEEAWAAAFAVNHKFKEFKKKGLKHYDLLGRLFNSNTATGFLQMSSAQPAPNSDEERELDAAFLSSGVHVNVNTESVDDVEELPTPSEAQSRRVAEKRPADLSSSSGKRRKGHSLEGMTEAIWGFTDMRNRGGKRSIDTVGGDTDSVTEAISLLNQYTDVDHVTYCKVVQELHNFKIEEAVGTVLFIVGHNADYRLTANRFQHSLETIQRRFRRALRAIHALGCLIIRPDADAAELPHSLRGNGKYYPWFEFMLPMFAVVVHVIGILLFKKLGSTWKLEHPLF</sequence>
<feature type="domain" description="Myb/SANT-like" evidence="3">
    <location>
        <begin position="163"/>
        <end position="255"/>
    </location>
</feature>
<accession>A0AAW0LZC1</accession>
<dbReference type="InterPro" id="IPR058353">
    <property type="entry name" value="DUF8040"/>
</dbReference>
<evidence type="ECO:0000259" key="4">
    <source>
        <dbReference type="Pfam" id="PF26138"/>
    </source>
</evidence>
<dbReference type="EMBL" id="PKMF04000034">
    <property type="protein sequence ID" value="KAK7856689.1"/>
    <property type="molecule type" value="Genomic_DNA"/>
</dbReference>
<dbReference type="AlphaFoldDB" id="A0AAW0LZC1"/>
<dbReference type="Pfam" id="PF12776">
    <property type="entry name" value="Myb_DNA-bind_3"/>
    <property type="match status" value="1"/>
</dbReference>
<evidence type="ECO:0000256" key="1">
    <source>
        <dbReference type="SAM" id="MobiDB-lite"/>
    </source>
</evidence>
<feature type="transmembrane region" description="Helical" evidence="2">
    <location>
        <begin position="497"/>
        <end position="517"/>
    </location>
</feature>
<keyword evidence="2" id="KW-0472">Membrane</keyword>
<dbReference type="InterPro" id="IPR045026">
    <property type="entry name" value="LIMYB"/>
</dbReference>
<organism evidence="5">
    <name type="scientific">Quercus suber</name>
    <name type="common">Cork oak</name>
    <dbReference type="NCBI Taxonomy" id="58331"/>
    <lineage>
        <taxon>Eukaryota</taxon>
        <taxon>Viridiplantae</taxon>
        <taxon>Streptophyta</taxon>
        <taxon>Embryophyta</taxon>
        <taxon>Tracheophyta</taxon>
        <taxon>Spermatophyta</taxon>
        <taxon>Magnoliopsida</taxon>
        <taxon>eudicotyledons</taxon>
        <taxon>Gunneridae</taxon>
        <taxon>Pentapetalae</taxon>
        <taxon>rosids</taxon>
        <taxon>fabids</taxon>
        <taxon>Fagales</taxon>
        <taxon>Fagaceae</taxon>
        <taxon>Quercus</taxon>
    </lineage>
</organism>
<dbReference type="PANTHER" id="PTHR47584:SF14">
    <property type="entry name" value="L10-INTERACTING MYB DOMAIN-CONTAINING PROTEIN-LIKE"/>
    <property type="match status" value="1"/>
</dbReference>
<proteinExistence type="predicted"/>
<name>A0AAW0LZC1_QUESU</name>
<evidence type="ECO:0000259" key="3">
    <source>
        <dbReference type="Pfam" id="PF12776"/>
    </source>
</evidence>
<evidence type="ECO:0000313" key="5">
    <source>
        <dbReference type="EMBL" id="KAK7856689.1"/>
    </source>
</evidence>
<evidence type="ECO:0000256" key="2">
    <source>
        <dbReference type="SAM" id="Phobius"/>
    </source>
</evidence>
<feature type="region of interest" description="Disordered" evidence="1">
    <location>
        <begin position="323"/>
        <end position="362"/>
    </location>
</feature>
<keyword evidence="2" id="KW-1133">Transmembrane helix</keyword>
<protein>
    <submittedName>
        <fullName evidence="5">L10-interacting myb domain-containing protein</fullName>
    </submittedName>
</protein>
<gene>
    <name evidence="5" type="primary">LIMYB_18</name>
    <name evidence="5" type="ORF">CFP56_022112</name>
</gene>
<dbReference type="InterPro" id="IPR024752">
    <property type="entry name" value="Myb/SANT-like_dom"/>
</dbReference>
<dbReference type="PANTHER" id="PTHR47584">
    <property type="match status" value="1"/>
</dbReference>
<feature type="domain" description="DUF8040" evidence="4">
    <location>
        <begin position="414"/>
        <end position="468"/>
    </location>
</feature>
<reference evidence="5" key="2">
    <citation type="journal article" date="2018" name="Sci. Data">
        <title>The draft genome sequence of cork oak.</title>
        <authorList>
            <person name="Ramos A.M."/>
            <person name="Usie A."/>
            <person name="Barbosa P."/>
            <person name="Barros P.M."/>
            <person name="Capote T."/>
            <person name="Chaves I."/>
            <person name="Simoes F."/>
            <person name="Abreu I."/>
            <person name="Carrasquinho I."/>
            <person name="Faro C."/>
            <person name="Guimaraes J.B."/>
            <person name="Mendonca D."/>
            <person name="Nobrega F."/>
            <person name="Rodrigues L."/>
            <person name="Saibo N.J.M."/>
            <person name="Varela M.C."/>
            <person name="Egas C."/>
            <person name="Matos J."/>
            <person name="Miguel C.M."/>
            <person name="Oliveira M.M."/>
            <person name="Ricardo C.P."/>
            <person name="Goncalves S."/>
        </authorList>
    </citation>
    <scope>NUCLEOTIDE SEQUENCE [LARGE SCALE GENOMIC DNA]</scope>
    <source>
        <strain evidence="5">HL8</strain>
    </source>
</reference>
<feature type="compositionally biased region" description="Basic and acidic residues" evidence="1">
    <location>
        <begin position="338"/>
        <end position="348"/>
    </location>
</feature>
<keyword evidence="2" id="KW-0812">Transmembrane</keyword>
<dbReference type="Pfam" id="PF26138">
    <property type="entry name" value="DUF8040"/>
    <property type="match status" value="1"/>
</dbReference>
<feature type="transmembrane region" description="Helical" evidence="2">
    <location>
        <begin position="124"/>
        <end position="145"/>
    </location>
</feature>
<reference evidence="5" key="1">
    <citation type="submission" date="2017-12" db="EMBL/GenBank/DDBJ databases">
        <authorList>
            <person name="Barbosa P."/>
            <person name="Usie A."/>
            <person name="Ramos A.M."/>
        </authorList>
    </citation>
    <scope>NUCLEOTIDE SEQUENCE</scope>
    <source>
        <strain evidence="5">HL8</strain>
        <tissue evidence="5">Leaves</tissue>
    </source>
</reference>
<reference evidence="5" key="3">
    <citation type="submission" date="2023-07" db="EMBL/GenBank/DDBJ databases">
        <title>An improved reference 1 genome and first organelle genomes of Quercus suber.</title>
        <authorList>
            <consortium name="Genosuber Consortium"/>
            <person name="Usie A."/>
            <person name="Serra O."/>
            <person name="Barros P."/>
        </authorList>
    </citation>
    <scope>NUCLEOTIDE SEQUENCE</scope>
    <source>
        <strain evidence="5">HL8</strain>
        <tissue evidence="5">Leaves</tissue>
    </source>
</reference>
<comment type="caution">
    <text evidence="5">The sequence shown here is derived from an EMBL/GenBank/DDBJ whole genome shotgun (WGS) entry which is preliminary data.</text>
</comment>